<gene>
    <name evidence="6" type="ORF">FJU11_14150</name>
</gene>
<evidence type="ECO:0000256" key="4">
    <source>
        <dbReference type="ARBA" id="ARBA00022842"/>
    </source>
</evidence>
<dbReference type="InterPro" id="IPR020583">
    <property type="entry name" value="Inositol_monoP_metal-BS"/>
</dbReference>
<dbReference type="CDD" id="cd01638">
    <property type="entry name" value="CysQ"/>
    <property type="match status" value="1"/>
</dbReference>
<evidence type="ECO:0000256" key="1">
    <source>
        <dbReference type="ARBA" id="ARBA00009759"/>
    </source>
</evidence>
<dbReference type="Proteomes" id="UP000320314">
    <property type="component" value="Unassembled WGS sequence"/>
</dbReference>
<dbReference type="InterPro" id="IPR000760">
    <property type="entry name" value="Inositol_monophosphatase-like"/>
</dbReference>
<keyword evidence="4 5" id="KW-0460">Magnesium</keyword>
<evidence type="ECO:0000256" key="2">
    <source>
        <dbReference type="ARBA" id="ARBA00022723"/>
    </source>
</evidence>
<keyword evidence="7" id="KW-1185">Reference proteome</keyword>
<dbReference type="OrthoDB" id="9785695at2"/>
<dbReference type="PANTHER" id="PTHR20854">
    <property type="entry name" value="INOSITOL MONOPHOSPHATASE"/>
    <property type="match status" value="1"/>
</dbReference>
<dbReference type="PROSITE" id="PS00630">
    <property type="entry name" value="IMP_2"/>
    <property type="match status" value="1"/>
</dbReference>
<evidence type="ECO:0000313" key="6">
    <source>
        <dbReference type="EMBL" id="TPW26634.1"/>
    </source>
</evidence>
<reference evidence="6 7" key="1">
    <citation type="submission" date="2019-06" db="EMBL/GenBank/DDBJ databases">
        <authorList>
            <person name="Li M."/>
        </authorList>
    </citation>
    <scope>NUCLEOTIDE SEQUENCE [LARGE SCALE GENOMIC DNA]</scope>
    <source>
        <strain evidence="6 7">BGMRC6574</strain>
    </source>
</reference>
<dbReference type="GO" id="GO:0007165">
    <property type="term" value="P:signal transduction"/>
    <property type="evidence" value="ECO:0007669"/>
    <property type="project" value="TreeGrafter"/>
</dbReference>
<dbReference type="GO" id="GO:0046872">
    <property type="term" value="F:metal ion binding"/>
    <property type="evidence" value="ECO:0007669"/>
    <property type="project" value="UniProtKB-KW"/>
</dbReference>
<dbReference type="PRINTS" id="PR00377">
    <property type="entry name" value="IMPHPHTASES"/>
</dbReference>
<evidence type="ECO:0000256" key="5">
    <source>
        <dbReference type="PIRSR" id="PIRSR600760-2"/>
    </source>
</evidence>
<feature type="binding site" evidence="5">
    <location>
        <position position="90"/>
    </location>
    <ligand>
        <name>Mg(2+)</name>
        <dbReference type="ChEBI" id="CHEBI:18420"/>
        <label>2</label>
    </ligand>
</feature>
<feature type="binding site" evidence="5">
    <location>
        <position position="92"/>
    </location>
    <ligand>
        <name>Mg(2+)</name>
        <dbReference type="ChEBI" id="CHEBI:18420"/>
        <label>1</label>
        <note>catalytic</note>
    </ligand>
</feature>
<sequence length="266" mass="28274">MSPDFDLDADLALLRATAEEAGEIALAYFRQDPHVWYKNGDRSPVSEADMAVDRLVRERLSAARPDYGWLSEESGRPAERRGRETLFVVDPIDGTRGFLSGETAWCVSLAVVHAGRPVAGVLVVPARDEVFAAHTRTPATLNDVAISVGAGKDDVLSIASPRRLVDRLPDALKDVVTTVGFIPSLAYRIAMVADGRLDGTLVREKANDWDIAAAAVILERAGGALVEADGTPVRCGGDPSAHGILLAGGPRVLPRLVEGMGGAPRH</sequence>
<dbReference type="InterPro" id="IPR020550">
    <property type="entry name" value="Inositol_monophosphatase_CS"/>
</dbReference>
<dbReference type="AlphaFoldDB" id="A0A506U0X8"/>
<dbReference type="SUPFAM" id="SSF56655">
    <property type="entry name" value="Carbohydrate phosphatase"/>
    <property type="match status" value="1"/>
</dbReference>
<comment type="cofactor">
    <cofactor evidence="5">
        <name>Mg(2+)</name>
        <dbReference type="ChEBI" id="CHEBI:18420"/>
    </cofactor>
</comment>
<dbReference type="PROSITE" id="PS00629">
    <property type="entry name" value="IMP_1"/>
    <property type="match status" value="1"/>
</dbReference>
<evidence type="ECO:0000313" key="7">
    <source>
        <dbReference type="Proteomes" id="UP000320314"/>
    </source>
</evidence>
<dbReference type="GO" id="GO:0046854">
    <property type="term" value="P:phosphatidylinositol phosphate biosynthetic process"/>
    <property type="evidence" value="ECO:0007669"/>
    <property type="project" value="InterPro"/>
</dbReference>
<feature type="binding site" evidence="5">
    <location>
        <position position="72"/>
    </location>
    <ligand>
        <name>Mg(2+)</name>
        <dbReference type="ChEBI" id="CHEBI:18420"/>
        <label>1</label>
        <note>catalytic</note>
    </ligand>
</feature>
<comment type="similarity">
    <text evidence="1">Belongs to the inositol monophosphatase superfamily.</text>
</comment>
<dbReference type="Gene3D" id="3.40.190.80">
    <property type="match status" value="1"/>
</dbReference>
<keyword evidence="2 5" id="KW-0479">Metal-binding</keyword>
<proteinExistence type="inferred from homology"/>
<feature type="binding site" evidence="5">
    <location>
        <position position="210"/>
    </location>
    <ligand>
        <name>Mg(2+)</name>
        <dbReference type="ChEBI" id="CHEBI:18420"/>
        <label>1</label>
        <note>catalytic</note>
    </ligand>
</feature>
<dbReference type="PANTHER" id="PTHR20854:SF4">
    <property type="entry name" value="INOSITOL-1-MONOPHOSPHATASE-RELATED"/>
    <property type="match status" value="1"/>
</dbReference>
<dbReference type="Gene3D" id="3.30.540.10">
    <property type="entry name" value="Fructose-1,6-Bisphosphatase, subunit A, domain 1"/>
    <property type="match status" value="1"/>
</dbReference>
<protein>
    <submittedName>
        <fullName evidence="6">3'(2'),5'-bisphosphate nucleotidase CysQ</fullName>
    </submittedName>
</protein>
<name>A0A506U0X8_9HYPH</name>
<comment type="caution">
    <text evidence="6">The sequence shown here is derived from an EMBL/GenBank/DDBJ whole genome shotgun (WGS) entry which is preliminary data.</text>
</comment>
<feature type="binding site" evidence="5">
    <location>
        <position position="93"/>
    </location>
    <ligand>
        <name>Mg(2+)</name>
        <dbReference type="ChEBI" id="CHEBI:18420"/>
        <label>2</label>
    </ligand>
</feature>
<accession>A0A506U0X8</accession>
<organism evidence="6 7">
    <name type="scientific">Pararhizobium mangrovi</name>
    <dbReference type="NCBI Taxonomy" id="2590452"/>
    <lineage>
        <taxon>Bacteria</taxon>
        <taxon>Pseudomonadati</taxon>
        <taxon>Pseudomonadota</taxon>
        <taxon>Alphaproteobacteria</taxon>
        <taxon>Hyphomicrobiales</taxon>
        <taxon>Rhizobiaceae</taxon>
        <taxon>Rhizobium/Agrobacterium group</taxon>
        <taxon>Pararhizobium</taxon>
    </lineage>
</organism>
<dbReference type="Pfam" id="PF00459">
    <property type="entry name" value="Inositol_P"/>
    <property type="match status" value="1"/>
</dbReference>
<keyword evidence="3" id="KW-0378">Hydrolase</keyword>
<dbReference type="GO" id="GO:0008934">
    <property type="term" value="F:inositol monophosphate 1-phosphatase activity"/>
    <property type="evidence" value="ECO:0007669"/>
    <property type="project" value="TreeGrafter"/>
</dbReference>
<dbReference type="EMBL" id="VHLH01000028">
    <property type="protein sequence ID" value="TPW26634.1"/>
    <property type="molecule type" value="Genomic_DNA"/>
</dbReference>
<dbReference type="GO" id="GO:0006020">
    <property type="term" value="P:inositol metabolic process"/>
    <property type="evidence" value="ECO:0007669"/>
    <property type="project" value="TreeGrafter"/>
</dbReference>
<evidence type="ECO:0000256" key="3">
    <source>
        <dbReference type="ARBA" id="ARBA00022801"/>
    </source>
</evidence>